<keyword evidence="3" id="KW-0732">Signal</keyword>
<dbReference type="Proteomes" id="UP000030816">
    <property type="component" value="Unassembled WGS sequence"/>
</dbReference>
<dbReference type="STRING" id="1081103.A0A0B2X235"/>
<feature type="chain" id="PRO_5002078827" evidence="3">
    <location>
        <begin position="18"/>
        <end position="356"/>
    </location>
</feature>
<keyword evidence="6" id="KW-1185">Reference proteome</keyword>
<evidence type="ECO:0000259" key="4">
    <source>
        <dbReference type="PROSITE" id="PS51767"/>
    </source>
</evidence>
<reference evidence="5 6" key="1">
    <citation type="journal article" date="2014" name="Proc. Natl. Acad. Sci. U.S.A.">
        <title>Trajectory and genomic determinants of fungal-pathogen speciation and host adaptation.</title>
        <authorList>
            <person name="Hu X."/>
            <person name="Xiao G."/>
            <person name="Zheng P."/>
            <person name="Shang Y."/>
            <person name="Su Y."/>
            <person name="Zhang X."/>
            <person name="Liu X."/>
            <person name="Zhan S."/>
            <person name="St Leger R.J."/>
            <person name="Wang C."/>
        </authorList>
    </citation>
    <scope>NUCLEOTIDE SEQUENCE [LARGE SCALE GENOMIC DNA]</scope>
    <source>
        <strain evidence="5 6">ARSEF 1941</strain>
    </source>
</reference>
<evidence type="ECO:0000313" key="5">
    <source>
        <dbReference type="EMBL" id="KHN99762.1"/>
    </source>
</evidence>
<dbReference type="PANTHER" id="PTHR47966">
    <property type="entry name" value="BETA-SITE APP-CLEAVING ENZYME, ISOFORM A-RELATED"/>
    <property type="match status" value="1"/>
</dbReference>
<comment type="similarity">
    <text evidence="1">Belongs to the peptidase A1 family.</text>
</comment>
<feature type="domain" description="Peptidase A1" evidence="4">
    <location>
        <begin position="59"/>
        <end position="353"/>
    </location>
</feature>
<dbReference type="InterPro" id="IPR001461">
    <property type="entry name" value="Aspartic_peptidase_A1"/>
</dbReference>
<dbReference type="AlphaFoldDB" id="A0A0B2X235"/>
<evidence type="ECO:0000256" key="2">
    <source>
        <dbReference type="ARBA" id="ARBA00022750"/>
    </source>
</evidence>
<evidence type="ECO:0000256" key="1">
    <source>
        <dbReference type="ARBA" id="ARBA00007447"/>
    </source>
</evidence>
<keyword evidence="2" id="KW-0378">Hydrolase</keyword>
<dbReference type="InterPro" id="IPR021109">
    <property type="entry name" value="Peptidase_aspartic_dom_sf"/>
</dbReference>
<comment type="caution">
    <text evidence="5">The sequence shown here is derived from an EMBL/GenBank/DDBJ whole genome shotgun (WGS) entry which is preliminary data.</text>
</comment>
<dbReference type="PROSITE" id="PS51767">
    <property type="entry name" value="PEPTIDASE_A1"/>
    <property type="match status" value="1"/>
</dbReference>
<dbReference type="Gene3D" id="2.40.70.10">
    <property type="entry name" value="Acid Proteases"/>
    <property type="match status" value="2"/>
</dbReference>
<dbReference type="HOGENOM" id="CLU_037868_1_0_1"/>
<gene>
    <name evidence="5" type="ORF">MAM_02615</name>
</gene>
<dbReference type="CDD" id="cd05471">
    <property type="entry name" value="pepsin_like"/>
    <property type="match status" value="1"/>
</dbReference>
<dbReference type="EMBL" id="AZHE01000004">
    <property type="protein sequence ID" value="KHN99762.1"/>
    <property type="molecule type" value="Genomic_DNA"/>
</dbReference>
<dbReference type="RefSeq" id="XP_040680828.1">
    <property type="nucleotide sequence ID" value="XM_040821414.1"/>
</dbReference>
<dbReference type="GeneID" id="63737070"/>
<proteinExistence type="inferred from homology"/>
<keyword evidence="2" id="KW-0064">Aspartyl protease</keyword>
<dbReference type="SUPFAM" id="SSF50630">
    <property type="entry name" value="Acid proteases"/>
    <property type="match status" value="1"/>
</dbReference>
<dbReference type="PROSITE" id="PS00141">
    <property type="entry name" value="ASP_PROTEASE"/>
    <property type="match status" value="1"/>
</dbReference>
<feature type="signal peptide" evidence="3">
    <location>
        <begin position="1"/>
        <end position="17"/>
    </location>
</feature>
<dbReference type="PANTHER" id="PTHR47966:SF51">
    <property type="entry name" value="BETA-SITE APP-CLEAVING ENZYME, ISOFORM A-RELATED"/>
    <property type="match status" value="1"/>
</dbReference>
<dbReference type="Pfam" id="PF00026">
    <property type="entry name" value="Asp"/>
    <property type="match status" value="1"/>
</dbReference>
<name>A0A0B2X235_METAS</name>
<dbReference type="InterPro" id="IPR033121">
    <property type="entry name" value="PEPTIDASE_A1"/>
</dbReference>
<sequence length="356" mass="36704">MSLRTLLLLAAAHLAQAGDFSHALFYKNVDSETARRVASIKGLAAAGNDGPLVNDQGFWFAHFAVGASPDLEMLVDTGSSDVILNPGSYKPSPESVDAKRTFRISYATTNPDGSGTLTTSGSVYRDVVTQLSANLSVADQTLGEARYPASPPVFPHDGLIGYAGQDGSALRGAPFIDSLCSGGALSSCRFGIALDANKTGALYYGAVATHALAGALTTVPIQREWVVVGAVTAGGRAVQSGASIVTDSGTTVIFGPTDQVGNLFRQAGIRAVQTSAGLTGHYNCSAPPAIGFSFGGKNFDLLPAALAFAKDGDDCTAAVHGSDAFGGRWLVGQAFFQGRYIDHNIADATMGFADLK</sequence>
<accession>A0A0B2X235</accession>
<evidence type="ECO:0000256" key="3">
    <source>
        <dbReference type="SAM" id="SignalP"/>
    </source>
</evidence>
<dbReference type="OrthoDB" id="15189at2759"/>
<evidence type="ECO:0000313" key="6">
    <source>
        <dbReference type="Proteomes" id="UP000030816"/>
    </source>
</evidence>
<dbReference type="GO" id="GO:0004190">
    <property type="term" value="F:aspartic-type endopeptidase activity"/>
    <property type="evidence" value="ECO:0007669"/>
    <property type="project" value="UniProtKB-KW"/>
</dbReference>
<dbReference type="GO" id="GO:0006508">
    <property type="term" value="P:proteolysis"/>
    <property type="evidence" value="ECO:0007669"/>
    <property type="project" value="UniProtKB-KW"/>
</dbReference>
<keyword evidence="5" id="KW-0645">Protease</keyword>
<dbReference type="InterPro" id="IPR034164">
    <property type="entry name" value="Pepsin-like_dom"/>
</dbReference>
<protein>
    <submittedName>
        <fullName evidence="5">Aspartic protease</fullName>
    </submittedName>
</protein>
<organism evidence="5 6">
    <name type="scientific">Metarhizium album (strain ARSEF 1941)</name>
    <dbReference type="NCBI Taxonomy" id="1081103"/>
    <lineage>
        <taxon>Eukaryota</taxon>
        <taxon>Fungi</taxon>
        <taxon>Dikarya</taxon>
        <taxon>Ascomycota</taxon>
        <taxon>Pezizomycotina</taxon>
        <taxon>Sordariomycetes</taxon>
        <taxon>Hypocreomycetidae</taxon>
        <taxon>Hypocreales</taxon>
        <taxon>Clavicipitaceae</taxon>
        <taxon>Metarhizium</taxon>
    </lineage>
</organism>
<dbReference type="InterPro" id="IPR001969">
    <property type="entry name" value="Aspartic_peptidase_AS"/>
</dbReference>